<proteinExistence type="predicted"/>
<dbReference type="RefSeq" id="XP_033461989.1">
    <property type="nucleotide sequence ID" value="XM_033602930.1"/>
</dbReference>
<evidence type="ECO:0000313" key="2">
    <source>
        <dbReference type="Proteomes" id="UP000504637"/>
    </source>
</evidence>
<dbReference type="Proteomes" id="UP000504637">
    <property type="component" value="Unplaced"/>
</dbReference>
<gene>
    <name evidence="3" type="ORF">K489DRAFT_368172</name>
</gene>
<reference evidence="3" key="2">
    <citation type="submission" date="2020-04" db="EMBL/GenBank/DDBJ databases">
        <authorList>
            <consortium name="NCBI Genome Project"/>
        </authorList>
    </citation>
    <scope>NUCLEOTIDE SEQUENCE</scope>
    <source>
        <strain evidence="3">CBS 342.82</strain>
    </source>
</reference>
<organism evidence="3">
    <name type="scientific">Dissoconium aciculare CBS 342.82</name>
    <dbReference type="NCBI Taxonomy" id="1314786"/>
    <lineage>
        <taxon>Eukaryota</taxon>
        <taxon>Fungi</taxon>
        <taxon>Dikarya</taxon>
        <taxon>Ascomycota</taxon>
        <taxon>Pezizomycotina</taxon>
        <taxon>Dothideomycetes</taxon>
        <taxon>Dothideomycetidae</taxon>
        <taxon>Mycosphaerellales</taxon>
        <taxon>Dissoconiaceae</taxon>
        <taxon>Dissoconium</taxon>
    </lineage>
</organism>
<feature type="compositionally biased region" description="Basic and acidic residues" evidence="1">
    <location>
        <begin position="281"/>
        <end position="291"/>
    </location>
</feature>
<protein>
    <submittedName>
        <fullName evidence="3">Uncharacterized protein</fullName>
    </submittedName>
</protein>
<dbReference type="GeneID" id="54360730"/>
<feature type="region of interest" description="Disordered" evidence="1">
    <location>
        <begin position="274"/>
        <end position="330"/>
    </location>
</feature>
<keyword evidence="2" id="KW-1185">Reference proteome</keyword>
<sequence>MVNLSGFKLRFGSTDQMEEVMVFELFVAHDPRVYVIVKSPDQRTTSDVSPQIQEYCTAPHSYIETAGFLWLNLHKILRRFANVRSPRPGLASCVIITWAQLLGDITCAEVWGNDYSTHYTDKTHETPLRAASGMNHVRLSIVPYTFNCQTLPPCGSEDSIDQIEMVRNPRVEARVKRAGKATTMAHASRPLWNPTFAMRGHARPCEAMGSGQRGIPFESYAFAPHTCSIASDTPRSHRVYLVSRVAYRIKPVLGCFCSVMLRLRREQHVNRCGGGRWLRPVPDEDSTRESISRISESSGGVVKSHTSGHTAASGKAVPGSIKSNLGDAVG</sequence>
<evidence type="ECO:0000313" key="3">
    <source>
        <dbReference type="RefSeq" id="XP_033461989.1"/>
    </source>
</evidence>
<reference evidence="3" key="1">
    <citation type="submission" date="2020-01" db="EMBL/GenBank/DDBJ databases">
        <authorList>
            <consortium name="DOE Joint Genome Institute"/>
            <person name="Haridas S."/>
            <person name="Albert R."/>
            <person name="Binder M."/>
            <person name="Bloem J."/>
            <person name="Labutti K."/>
            <person name="Salamov A."/>
            <person name="Andreopoulos B."/>
            <person name="Baker S.E."/>
            <person name="Barry K."/>
            <person name="Bills G."/>
            <person name="Bluhm B.H."/>
            <person name="Cannon C."/>
            <person name="Castanera R."/>
            <person name="Culley D.E."/>
            <person name="Daum C."/>
            <person name="Ezra D."/>
            <person name="Gonzalez J.B."/>
            <person name="Henrissat B."/>
            <person name="Kuo A."/>
            <person name="Liang C."/>
            <person name="Lipzen A."/>
            <person name="Lutzoni F."/>
            <person name="Magnuson J."/>
            <person name="Mondo S."/>
            <person name="Nolan M."/>
            <person name="Ohm R."/>
            <person name="Pangilinan J."/>
            <person name="Park H.-J."/>
            <person name="Ramirez L."/>
            <person name="Alfaro M."/>
            <person name="Sun H."/>
            <person name="Tritt A."/>
            <person name="Yoshinaga Y."/>
            <person name="Zwiers L.-H."/>
            <person name="Turgeon B.G."/>
            <person name="Goodwin S.B."/>
            <person name="Spatafora J.W."/>
            <person name="Crous P.W."/>
            <person name="Grigoriev I.V."/>
        </authorList>
    </citation>
    <scope>NUCLEOTIDE SEQUENCE</scope>
    <source>
        <strain evidence="3">CBS 342.82</strain>
    </source>
</reference>
<evidence type="ECO:0000256" key="1">
    <source>
        <dbReference type="SAM" id="MobiDB-lite"/>
    </source>
</evidence>
<accession>A0A6J3MAR5</accession>
<dbReference type="AlphaFoldDB" id="A0A6J3MAR5"/>
<name>A0A6J3MAR5_9PEZI</name>
<reference evidence="3" key="3">
    <citation type="submission" date="2025-08" db="UniProtKB">
        <authorList>
            <consortium name="RefSeq"/>
        </authorList>
    </citation>
    <scope>IDENTIFICATION</scope>
    <source>
        <strain evidence="3">CBS 342.82</strain>
    </source>
</reference>
<feature type="compositionally biased region" description="Low complexity" evidence="1">
    <location>
        <begin position="292"/>
        <end position="302"/>
    </location>
</feature>